<evidence type="ECO:0000256" key="1">
    <source>
        <dbReference type="SAM" id="Coils"/>
    </source>
</evidence>
<dbReference type="EMBL" id="GG698487">
    <property type="protein sequence ID" value="EGD95272.1"/>
    <property type="molecule type" value="Genomic_DNA"/>
</dbReference>
<keyword evidence="1" id="KW-0175">Coiled coil</keyword>
<evidence type="ECO:0000313" key="4">
    <source>
        <dbReference type="Proteomes" id="UP000009172"/>
    </source>
</evidence>
<evidence type="ECO:0000256" key="2">
    <source>
        <dbReference type="SAM" id="MobiDB-lite"/>
    </source>
</evidence>
<dbReference type="HOGENOM" id="CLU_783442_0_0_1"/>
<evidence type="ECO:0000313" key="3">
    <source>
        <dbReference type="EMBL" id="EGD95272.1"/>
    </source>
</evidence>
<sequence length="340" mass="37867">MRVNDLATYCLNIAKRGEDRKASIKHDHSLTTLSRLPSQPVFTFVDATVCLFKAVLDHLLKLHDEAITKYQSLNQGLSEEHAILEKKYTEQQLATKKLESTEKYRKKVQADKFIHDAKEDLQHLKLQLQHVRDQREQNERRAGRLIVPNKALQNKIAAWTKEIKERKHEQEIVEARLHNNAKQAQTLAGTALMQRDRERALRAGGAPQGQALDDKVLRMVTTPADLGTGKGADQATTRGQRDRNTATVDPEKNKVLIHAGQAAEGGSTPLIKGYRSYLCQAIELERTPADCGVDIKRAGRDQERVPARTVLAVAVAYGLASRLPYGGSDPPVVQGLVDVS</sequence>
<feature type="compositionally biased region" description="Basic and acidic residues" evidence="2">
    <location>
        <begin position="239"/>
        <end position="249"/>
    </location>
</feature>
<proteinExistence type="predicted"/>
<dbReference type="Proteomes" id="UP000009172">
    <property type="component" value="Unassembled WGS sequence"/>
</dbReference>
<organism evidence="3 4">
    <name type="scientific">Trichophyton tonsurans (strain CBS 112818)</name>
    <name type="common">Scalp ringworm fungus</name>
    <dbReference type="NCBI Taxonomy" id="647933"/>
    <lineage>
        <taxon>Eukaryota</taxon>
        <taxon>Fungi</taxon>
        <taxon>Dikarya</taxon>
        <taxon>Ascomycota</taxon>
        <taxon>Pezizomycotina</taxon>
        <taxon>Eurotiomycetes</taxon>
        <taxon>Eurotiomycetidae</taxon>
        <taxon>Onygenales</taxon>
        <taxon>Arthrodermataceae</taxon>
        <taxon>Trichophyton</taxon>
    </lineage>
</organism>
<feature type="coiled-coil region" evidence="1">
    <location>
        <begin position="114"/>
        <end position="169"/>
    </location>
</feature>
<feature type="region of interest" description="Disordered" evidence="2">
    <location>
        <begin position="223"/>
        <end position="249"/>
    </location>
</feature>
<dbReference type="AlphaFoldDB" id="F2RVC3"/>
<protein>
    <submittedName>
        <fullName evidence="3">Uncharacterized protein</fullName>
    </submittedName>
</protein>
<keyword evidence="4" id="KW-1185">Reference proteome</keyword>
<accession>F2RVC3</accession>
<reference evidence="4" key="1">
    <citation type="journal article" date="2012" name="MBio">
        <title>Comparative genome analysis of Trichophyton rubrum and related dermatophytes reveals candidate genes involved in infection.</title>
        <authorList>
            <person name="Martinez D.A."/>
            <person name="Oliver B.G."/>
            <person name="Graeser Y."/>
            <person name="Goldberg J.M."/>
            <person name="Li W."/>
            <person name="Martinez-Rossi N.M."/>
            <person name="Monod M."/>
            <person name="Shelest E."/>
            <person name="Barton R.C."/>
            <person name="Birch E."/>
            <person name="Brakhage A.A."/>
            <person name="Chen Z."/>
            <person name="Gurr S.J."/>
            <person name="Heiman D."/>
            <person name="Heitman J."/>
            <person name="Kosti I."/>
            <person name="Rossi A."/>
            <person name="Saif S."/>
            <person name="Samalova M."/>
            <person name="Saunders C.W."/>
            <person name="Shea T."/>
            <person name="Summerbell R.C."/>
            <person name="Xu J."/>
            <person name="Young S."/>
            <person name="Zeng Q."/>
            <person name="Birren B.W."/>
            <person name="Cuomo C.A."/>
            <person name="White T.C."/>
        </authorList>
    </citation>
    <scope>NUCLEOTIDE SEQUENCE [LARGE SCALE GENOMIC DNA]</scope>
    <source>
        <strain evidence="4">CBS 112818</strain>
    </source>
</reference>
<gene>
    <name evidence="3" type="ORF">TESG_02762</name>
</gene>
<name>F2RVC3_TRIT1</name>